<dbReference type="Pfam" id="PF07716">
    <property type="entry name" value="bZIP_2"/>
    <property type="match status" value="1"/>
</dbReference>
<reference evidence="4 5" key="1">
    <citation type="journal article" date="2018" name="Mol. Biol. Evol.">
        <title>Analysis of the draft genome of the red seaweed Gracilariopsis chorda provides insights into genome size evolution in Rhodophyta.</title>
        <authorList>
            <person name="Lee J."/>
            <person name="Yang E.C."/>
            <person name="Graf L."/>
            <person name="Yang J.H."/>
            <person name="Qiu H."/>
            <person name="Zel Zion U."/>
            <person name="Chan C.X."/>
            <person name="Stephens T.G."/>
            <person name="Weber A.P.M."/>
            <person name="Boo G.H."/>
            <person name="Boo S.M."/>
            <person name="Kim K.M."/>
            <person name="Shin Y."/>
            <person name="Jung M."/>
            <person name="Lee S.J."/>
            <person name="Yim H.S."/>
            <person name="Lee J.H."/>
            <person name="Bhattacharya D."/>
            <person name="Yoon H.S."/>
        </authorList>
    </citation>
    <scope>NUCLEOTIDE SEQUENCE [LARGE SCALE GENOMIC DNA]</scope>
    <source>
        <strain evidence="4 5">SKKU-2015</strain>
        <tissue evidence="4">Whole body</tissue>
    </source>
</reference>
<dbReference type="InterPro" id="IPR004827">
    <property type="entry name" value="bZIP"/>
</dbReference>
<feature type="compositionally biased region" description="Low complexity" evidence="2">
    <location>
        <begin position="18"/>
        <end position="27"/>
    </location>
</feature>
<feature type="region of interest" description="Disordered" evidence="2">
    <location>
        <begin position="1"/>
        <end position="48"/>
    </location>
</feature>
<keyword evidence="1" id="KW-0175">Coiled coil</keyword>
<evidence type="ECO:0000313" key="5">
    <source>
        <dbReference type="Proteomes" id="UP000247409"/>
    </source>
</evidence>
<keyword evidence="5" id="KW-1185">Reference proteome</keyword>
<feature type="compositionally biased region" description="Basic and acidic residues" evidence="2">
    <location>
        <begin position="131"/>
        <end position="142"/>
    </location>
</feature>
<evidence type="ECO:0000256" key="2">
    <source>
        <dbReference type="SAM" id="MobiDB-lite"/>
    </source>
</evidence>
<organism evidence="4 5">
    <name type="scientific">Gracilariopsis chorda</name>
    <dbReference type="NCBI Taxonomy" id="448386"/>
    <lineage>
        <taxon>Eukaryota</taxon>
        <taxon>Rhodophyta</taxon>
        <taxon>Florideophyceae</taxon>
        <taxon>Rhodymeniophycidae</taxon>
        <taxon>Gracilariales</taxon>
        <taxon>Gracilariaceae</taxon>
        <taxon>Gracilariopsis</taxon>
    </lineage>
</organism>
<feature type="compositionally biased region" description="Basic and acidic residues" evidence="2">
    <location>
        <begin position="209"/>
        <end position="223"/>
    </location>
</feature>
<dbReference type="Proteomes" id="UP000247409">
    <property type="component" value="Unassembled WGS sequence"/>
</dbReference>
<gene>
    <name evidence="4" type="ORF">BWQ96_09521</name>
</gene>
<name>A0A2V3IF90_9FLOR</name>
<feature type="region of interest" description="Disordered" evidence="2">
    <location>
        <begin position="117"/>
        <end position="223"/>
    </location>
</feature>
<dbReference type="GO" id="GO:0003700">
    <property type="term" value="F:DNA-binding transcription factor activity"/>
    <property type="evidence" value="ECO:0007669"/>
    <property type="project" value="InterPro"/>
</dbReference>
<feature type="domain" description="BZIP" evidence="3">
    <location>
        <begin position="210"/>
        <end position="270"/>
    </location>
</feature>
<feature type="compositionally biased region" description="Polar residues" evidence="2">
    <location>
        <begin position="160"/>
        <end position="184"/>
    </location>
</feature>
<dbReference type="SMART" id="SM00338">
    <property type="entry name" value="BRLZ"/>
    <property type="match status" value="1"/>
</dbReference>
<dbReference type="OrthoDB" id="10572782at2759"/>
<dbReference type="AlphaFoldDB" id="A0A2V3IF90"/>
<sequence length="471" mass="50328">MSRTRSVPHHAHPHTRRSAAPPSAAPSDLRLTTPASKRLSRTRSGLTPTARRMLASAAAAAAAAATTSATNADHPTATTTATPTPPSPLVLRPLSANPCLRDGVELASHALTALSRAHRAHRAHRAPSTPEPDRMLLDDPVHDASCSSHDNNAAGALAGPSSSNPVHHSSTNNAYQLQAAGGSNQRSQRSPPPPMVASTAVPVRTRSRTTPDAKRAQNRESAKRFRMAQKKRWEQLQNTVTRKDAEIARLKRMLQEVTNTQEQTTRQSGGRFNSVANIGEAQRGADCSRGDALSRAELELFVKLLWAPPHHSGQSDSQHSSSVNGADGSCGGSQQLLPPMAANLGCLHRVIVAKVDGSVLGIRHQNDQRGRAMGAEVGGCIWEHVDSADSLHLRCSIVHASKLAAMFDGHLNVFSYRRRKHVTYATNNDSALGGGDGGGRVEYIRMKGCVYPLPDDSGAITRVLLAEFIEL</sequence>
<proteinExistence type="predicted"/>
<evidence type="ECO:0000256" key="1">
    <source>
        <dbReference type="SAM" id="Coils"/>
    </source>
</evidence>
<protein>
    <recommendedName>
        <fullName evidence="3">BZIP domain-containing protein</fullName>
    </recommendedName>
</protein>
<dbReference type="CDD" id="cd14686">
    <property type="entry name" value="bZIP"/>
    <property type="match status" value="1"/>
</dbReference>
<feature type="coiled-coil region" evidence="1">
    <location>
        <begin position="240"/>
        <end position="267"/>
    </location>
</feature>
<feature type="region of interest" description="Disordered" evidence="2">
    <location>
        <begin position="66"/>
        <end position="94"/>
    </location>
</feature>
<comment type="caution">
    <text evidence="4">The sequence shown here is derived from an EMBL/GenBank/DDBJ whole genome shotgun (WGS) entry which is preliminary data.</text>
</comment>
<evidence type="ECO:0000259" key="3">
    <source>
        <dbReference type="SMART" id="SM00338"/>
    </source>
</evidence>
<feature type="compositionally biased region" description="Basic residues" evidence="2">
    <location>
        <begin position="1"/>
        <end position="17"/>
    </location>
</feature>
<dbReference type="EMBL" id="NBIV01000261">
    <property type="protein sequence ID" value="PXF40759.1"/>
    <property type="molecule type" value="Genomic_DNA"/>
</dbReference>
<feature type="compositionally biased region" description="Low complexity" evidence="2">
    <location>
        <begin position="310"/>
        <end position="322"/>
    </location>
</feature>
<feature type="compositionally biased region" description="Low complexity" evidence="2">
    <location>
        <begin position="66"/>
        <end position="82"/>
    </location>
</feature>
<accession>A0A2V3IF90</accession>
<feature type="region of interest" description="Disordered" evidence="2">
    <location>
        <begin position="310"/>
        <end position="331"/>
    </location>
</feature>
<evidence type="ECO:0000313" key="4">
    <source>
        <dbReference type="EMBL" id="PXF40759.1"/>
    </source>
</evidence>